<name>A0A1V9ZEM7_ACHHY</name>
<dbReference type="GO" id="GO:0031267">
    <property type="term" value="F:small GTPase binding"/>
    <property type="evidence" value="ECO:0007669"/>
    <property type="project" value="InterPro"/>
</dbReference>
<dbReference type="EMBL" id="JNBR01000145">
    <property type="protein sequence ID" value="OQR96397.1"/>
    <property type="molecule type" value="Genomic_DNA"/>
</dbReference>
<dbReference type="PIRSF" id="PIRSF008153">
    <property type="entry name" value="FMR1_interacting"/>
    <property type="match status" value="1"/>
</dbReference>
<evidence type="ECO:0000259" key="1">
    <source>
        <dbReference type="Pfam" id="PF07159"/>
    </source>
</evidence>
<accession>A0A1V9ZEM7</accession>
<dbReference type="InterPro" id="IPR009828">
    <property type="entry name" value="CYRIA/CYRIB_Rac1-bd"/>
</dbReference>
<evidence type="ECO:0000313" key="2">
    <source>
        <dbReference type="EMBL" id="OQR96397.1"/>
    </source>
</evidence>
<dbReference type="PANTHER" id="PTHR12195">
    <property type="entry name" value="CYTOPLASMIC FMR1-INTERACTING PROTEIN-RELATED"/>
    <property type="match status" value="1"/>
</dbReference>
<reference evidence="2 3" key="1">
    <citation type="journal article" date="2014" name="Genome Biol. Evol.">
        <title>The secreted proteins of Achlya hypogyna and Thraustotheca clavata identify the ancestral oomycete secretome and reveal gene acquisitions by horizontal gene transfer.</title>
        <authorList>
            <person name="Misner I."/>
            <person name="Blouin N."/>
            <person name="Leonard G."/>
            <person name="Richards T.A."/>
            <person name="Lane C.E."/>
        </authorList>
    </citation>
    <scope>NUCLEOTIDE SEQUENCE [LARGE SCALE GENOMIC DNA]</scope>
    <source>
        <strain evidence="2 3">ATCC 48635</strain>
    </source>
</reference>
<keyword evidence="3" id="KW-1185">Reference proteome</keyword>
<dbReference type="Pfam" id="PF05994">
    <property type="entry name" value="FragX_IP"/>
    <property type="match status" value="2"/>
</dbReference>
<dbReference type="GO" id="GO:0030833">
    <property type="term" value="P:regulation of actin filament polymerization"/>
    <property type="evidence" value="ECO:0007669"/>
    <property type="project" value="InterPro"/>
</dbReference>
<dbReference type="GO" id="GO:0005737">
    <property type="term" value="C:cytoplasm"/>
    <property type="evidence" value="ECO:0007669"/>
    <property type="project" value="UniProtKB-ARBA"/>
</dbReference>
<dbReference type="Pfam" id="PF07159">
    <property type="entry name" value="CYRIA-B_Rac1-bd"/>
    <property type="match status" value="1"/>
</dbReference>
<gene>
    <name evidence="2" type="ORF">ACHHYP_15844</name>
</gene>
<evidence type="ECO:0000313" key="3">
    <source>
        <dbReference type="Proteomes" id="UP000243579"/>
    </source>
</evidence>
<dbReference type="STRING" id="1202772.A0A1V9ZEM7"/>
<dbReference type="AlphaFoldDB" id="A0A1V9ZEM7"/>
<dbReference type="PRINTS" id="PR01698">
    <property type="entry name" value="CYTOFMRPINTP"/>
</dbReference>
<dbReference type="OrthoDB" id="10265867at2759"/>
<dbReference type="Proteomes" id="UP000243579">
    <property type="component" value="Unassembled WGS sequence"/>
</dbReference>
<organism evidence="2 3">
    <name type="scientific">Achlya hypogyna</name>
    <name type="common">Oomycete</name>
    <name type="synonym">Protoachlya hypogyna</name>
    <dbReference type="NCBI Taxonomy" id="1202772"/>
    <lineage>
        <taxon>Eukaryota</taxon>
        <taxon>Sar</taxon>
        <taxon>Stramenopiles</taxon>
        <taxon>Oomycota</taxon>
        <taxon>Saprolegniomycetes</taxon>
        <taxon>Saprolegniales</taxon>
        <taxon>Achlyaceae</taxon>
        <taxon>Achlya</taxon>
    </lineage>
</organism>
<comment type="caution">
    <text evidence="2">The sequence shown here is derived from an EMBL/GenBank/DDBJ whole genome shotgun (WGS) entry which is preliminary data.</text>
</comment>
<proteinExistence type="predicted"/>
<feature type="domain" description="CYRIA/CYRIB Rac1 binding" evidence="1">
    <location>
        <begin position="26"/>
        <end position="168"/>
    </location>
</feature>
<dbReference type="InterPro" id="IPR008081">
    <property type="entry name" value="Cytoplasmic_FMR1-int"/>
</dbReference>
<sequence>MTGNQEVVLRVAGGNEDAAFVAALSPSFEEELVLTAQLERAAAKGERIFEELYTFRSCARALPAVSDPAAHAQVFRVLRPQMRQLKVLSDFCYETTVLLSSNVQKLTTQDACTRVVPDVLLAAFILVLDVLLKLNHLADIKAGLRNDFSVYKRACQHVRDDAAAAEVQVLQEFLGSTTHPKGFIFNSLRHNLHNVKRHVLAAPQPHTSFEGVLCLLLKHALRRLEKKLCLVEDKFSYLRVLPYVLLVLDKDGQGRANTFKGSKAKLDAVGKLLRRYPVVPLFADLTLAPAALLGDSSFASLLPPSDALPAAYDLGTVQGEVRAAGDACLRRLAQCLHAVRLLAQLPHDESPEATYDAVVDGVRLAAQCKGALLLVVGWKHRHPASNEALAAAGADLKSPAVEYERVTKYNFSAAERSALVDVLRGLKSVIAALAGIHARAATPLRHAAYGRVQRFVQHTLLPIMHRTDKKKKQAATKLLRELRALVGDWVVVDTDDYKRTRSARVFGELRARAVGPGPTQLRQLCTLVQALGDKRGGLSGGWGFAGQPDADVAALDAFYADAFFFDKVLALDVTLAALGDTGGLWLREFYLELTKCVQFPVELSVPWMLLEHDLATTGGVALEALLDVYNDAAGMALRQLRRQVLFDEVEAEATLCFDQLVFLLGDELYARAKRGDDAAATSRYFSLVAVSIEHPQILGRRIDVNALVGDHLSAALAKDLDTSLLRLEAGDLTLLAELEEHVTAVRRTHRRLARYFTLDELDDLEAEVLGPRLAAFVQQQLLDQVLPHYLLDWPTATFHRPRDTGAASPRSSRGVFGSTTLSERHVTAVRAHLASLCRLLSASDVGLLVRTVVADLEVKIRDVLPLCVHALGAAVPPYTLPKFLYKMEGCFMYFEGKCKPVLDDIDLKSHIVQCFRHVGNSLGLVALLDEMLATTQVLTGKNVAAFGQPSGQVPALLPFALAATTSALASSQLTATGGFCHAWSALEFITCYDGDGSDGVALAGGTFVHLLRLRQRYELINCTGHVLSVDKEAPPRQADAVGSADEATGRKARVFVAAATRTKLVLAAWVARIEEAPEWAG</sequence>
<protein>
    <submittedName>
        <fullName evidence="2">p53 inducible protein</fullName>
    </submittedName>
</protein>